<evidence type="ECO:0000313" key="1">
    <source>
        <dbReference type="EMBL" id="PVD30607.1"/>
    </source>
</evidence>
<dbReference type="EMBL" id="PZQS01000005">
    <property type="protein sequence ID" value="PVD30607.1"/>
    <property type="molecule type" value="Genomic_DNA"/>
</dbReference>
<protein>
    <submittedName>
        <fullName evidence="1">Uncharacterized protein</fullName>
    </submittedName>
</protein>
<dbReference type="Proteomes" id="UP000245119">
    <property type="component" value="Linkage Group LG5"/>
</dbReference>
<name>A0A2T7PB17_POMCA</name>
<reference evidence="1 2" key="1">
    <citation type="submission" date="2018-04" db="EMBL/GenBank/DDBJ databases">
        <title>The genome of golden apple snail Pomacea canaliculata provides insight into stress tolerance and invasive adaptation.</title>
        <authorList>
            <person name="Liu C."/>
            <person name="Liu B."/>
            <person name="Ren Y."/>
            <person name="Zhang Y."/>
            <person name="Wang H."/>
            <person name="Li S."/>
            <person name="Jiang F."/>
            <person name="Yin L."/>
            <person name="Zhang G."/>
            <person name="Qian W."/>
            <person name="Fan W."/>
        </authorList>
    </citation>
    <scope>NUCLEOTIDE SEQUENCE [LARGE SCALE GENOMIC DNA]</scope>
    <source>
        <strain evidence="1">SZHN2017</strain>
        <tissue evidence="1">Muscle</tissue>
    </source>
</reference>
<sequence length="96" mass="10322">MRSSAPGDLRHHALVSSCSFTHLTPPAPLTHSFKTTSFMASAQPIWRKATDLSGNTWVLLVHEFVQAIALLSQGKGPRNALVGSGRCLVLGRQGRS</sequence>
<evidence type="ECO:0000313" key="2">
    <source>
        <dbReference type="Proteomes" id="UP000245119"/>
    </source>
</evidence>
<comment type="caution">
    <text evidence="1">The sequence shown here is derived from an EMBL/GenBank/DDBJ whole genome shotgun (WGS) entry which is preliminary data.</text>
</comment>
<dbReference type="AlphaFoldDB" id="A0A2T7PB17"/>
<accession>A0A2T7PB17</accession>
<organism evidence="1 2">
    <name type="scientific">Pomacea canaliculata</name>
    <name type="common">Golden apple snail</name>
    <dbReference type="NCBI Taxonomy" id="400727"/>
    <lineage>
        <taxon>Eukaryota</taxon>
        <taxon>Metazoa</taxon>
        <taxon>Spiralia</taxon>
        <taxon>Lophotrochozoa</taxon>
        <taxon>Mollusca</taxon>
        <taxon>Gastropoda</taxon>
        <taxon>Caenogastropoda</taxon>
        <taxon>Architaenioglossa</taxon>
        <taxon>Ampullarioidea</taxon>
        <taxon>Ampullariidae</taxon>
        <taxon>Pomacea</taxon>
    </lineage>
</organism>
<gene>
    <name evidence="1" type="ORF">C0Q70_09880</name>
</gene>
<keyword evidence="2" id="KW-1185">Reference proteome</keyword>
<proteinExistence type="predicted"/>